<reference evidence="5 6" key="1">
    <citation type="submission" date="2019-06" db="EMBL/GenBank/DDBJ databases">
        <title>Genome Sequence of the Brown Rot Fungal Pathogen Monilinia fructicola.</title>
        <authorList>
            <person name="De Miccolis Angelini R.M."/>
            <person name="Landi L."/>
            <person name="Abate D."/>
            <person name="Pollastro S."/>
            <person name="Romanazzi G."/>
            <person name="Faretra F."/>
        </authorList>
    </citation>
    <scope>NUCLEOTIDE SEQUENCE [LARGE SCALE GENOMIC DNA]</scope>
    <source>
        <strain evidence="5 6">Mfrc123</strain>
    </source>
</reference>
<organism evidence="5 6">
    <name type="scientific">Monilinia fructicola</name>
    <name type="common">Brown rot fungus</name>
    <name type="synonym">Ciboria fructicola</name>
    <dbReference type="NCBI Taxonomy" id="38448"/>
    <lineage>
        <taxon>Eukaryota</taxon>
        <taxon>Fungi</taxon>
        <taxon>Dikarya</taxon>
        <taxon>Ascomycota</taxon>
        <taxon>Pezizomycotina</taxon>
        <taxon>Leotiomycetes</taxon>
        <taxon>Helotiales</taxon>
        <taxon>Sclerotiniaceae</taxon>
        <taxon>Monilinia</taxon>
    </lineage>
</organism>
<feature type="compositionally biased region" description="Low complexity" evidence="3">
    <location>
        <begin position="155"/>
        <end position="165"/>
    </location>
</feature>
<feature type="compositionally biased region" description="Polar residues" evidence="3">
    <location>
        <begin position="104"/>
        <end position="121"/>
    </location>
</feature>
<sequence length="510" mass="55177">MITSTNSQAAFEQHNQIQSSDPTNLSSLPHPTDSSVLYAHSDNDDNRSEGLLSAIDAKAMEQHLDNVESSFLPTVSPIGIRGKAGADDTYLFDANRDGEKSPTKETQTPKRNATSSESQGHGSPPTPEGAYKTPGPAPRYSVQVEHPDSEQTGNTTSALETLSSSPTAAAAARTISRAISAQNLRSFAESENESSSLQHESSNRSSNQHLTVDAGTTPGAALSTRNPSRPKFLQTRHSSQRSSVSSFITNPENHDERMDLTLGADYALQSGGAAPSRGLSRSGSMTLSRTISLGSMASGIDESADLSGRVEGPLATLTEEDLNRGRSEQTNSAPETPRASSRPMDPPTDTIIAQHVRSVQVPESVAKDFRTKHGVHTPSKSASFAASALGHRNGKNLTLKEQSSTIERLSKENFDLKLKVMFLSDRLDKLSEEGVKEMISENVELKTGLAVMQRDNKALRKKVKDLEKQLNDEDRPSTARSGTSTEGSPRWYQEGAFEREEELLYLREKG</sequence>
<dbReference type="AlphaFoldDB" id="A0A5M9JDN1"/>
<dbReference type="Pfam" id="PF07989">
    <property type="entry name" value="Cnn_1N"/>
    <property type="match status" value="1"/>
</dbReference>
<comment type="subcellular location">
    <subcellularLocation>
        <location evidence="1">Cytoplasm</location>
    </subcellularLocation>
</comment>
<dbReference type="EMBL" id="VICG01000012">
    <property type="protein sequence ID" value="KAA8566740.1"/>
    <property type="molecule type" value="Genomic_DNA"/>
</dbReference>
<feature type="compositionally biased region" description="Polar residues" evidence="3">
    <location>
        <begin position="478"/>
        <end position="487"/>
    </location>
</feature>
<comment type="caution">
    <text evidence="5">The sequence shown here is derived from an EMBL/GenBank/DDBJ whole genome shotgun (WGS) entry which is preliminary data.</text>
</comment>
<feature type="region of interest" description="Disordered" evidence="3">
    <location>
        <begin position="1"/>
        <end position="54"/>
    </location>
</feature>
<feature type="compositionally biased region" description="Polar residues" evidence="3">
    <location>
        <begin position="1"/>
        <end position="35"/>
    </location>
</feature>
<feature type="region of interest" description="Disordered" evidence="3">
    <location>
        <begin position="186"/>
        <end position="252"/>
    </location>
</feature>
<feature type="region of interest" description="Disordered" evidence="3">
    <location>
        <begin position="463"/>
        <end position="496"/>
    </location>
</feature>
<dbReference type="VEuPathDB" id="FungiDB:MFRU_044g00590"/>
<evidence type="ECO:0000313" key="6">
    <source>
        <dbReference type="Proteomes" id="UP000322873"/>
    </source>
</evidence>
<accession>A0A5M9JDN1</accession>
<evidence type="ECO:0000259" key="4">
    <source>
        <dbReference type="Pfam" id="PF07989"/>
    </source>
</evidence>
<evidence type="ECO:0000256" key="2">
    <source>
        <dbReference type="ARBA" id="ARBA00022490"/>
    </source>
</evidence>
<dbReference type="GO" id="GO:0005737">
    <property type="term" value="C:cytoplasm"/>
    <property type="evidence" value="ECO:0007669"/>
    <property type="project" value="UniProtKB-SubCell"/>
</dbReference>
<feature type="domain" description="Centrosomin N-terminal motif 1" evidence="4">
    <location>
        <begin position="398"/>
        <end position="470"/>
    </location>
</feature>
<feature type="region of interest" description="Disordered" evidence="3">
    <location>
        <begin position="316"/>
        <end position="349"/>
    </location>
</feature>
<proteinExistence type="predicted"/>
<dbReference type="Proteomes" id="UP000322873">
    <property type="component" value="Unassembled WGS sequence"/>
</dbReference>
<evidence type="ECO:0000313" key="5">
    <source>
        <dbReference type="EMBL" id="KAA8566740.1"/>
    </source>
</evidence>
<keyword evidence="2" id="KW-0963">Cytoplasm</keyword>
<feature type="compositionally biased region" description="Polar residues" evidence="3">
    <location>
        <begin position="193"/>
        <end position="210"/>
    </location>
</feature>
<evidence type="ECO:0000256" key="1">
    <source>
        <dbReference type="ARBA" id="ARBA00004496"/>
    </source>
</evidence>
<dbReference type="InterPro" id="IPR012943">
    <property type="entry name" value="Cnn_1N"/>
</dbReference>
<feature type="compositionally biased region" description="Basic and acidic residues" evidence="3">
    <location>
        <begin position="463"/>
        <end position="477"/>
    </location>
</feature>
<feature type="compositionally biased region" description="Basic and acidic residues" evidence="3">
    <location>
        <begin position="94"/>
        <end position="103"/>
    </location>
</feature>
<gene>
    <name evidence="5" type="ORF">EYC84_009270</name>
</gene>
<dbReference type="GO" id="GO:0005815">
    <property type="term" value="C:microtubule organizing center"/>
    <property type="evidence" value="ECO:0007669"/>
    <property type="project" value="InterPro"/>
</dbReference>
<name>A0A5M9JDN1_MONFR</name>
<feature type="region of interest" description="Disordered" evidence="3">
    <location>
        <begin position="92"/>
        <end position="165"/>
    </location>
</feature>
<evidence type="ECO:0000256" key="3">
    <source>
        <dbReference type="SAM" id="MobiDB-lite"/>
    </source>
</evidence>
<protein>
    <recommendedName>
        <fullName evidence="4">Centrosomin N-terminal motif 1 domain-containing protein</fullName>
    </recommendedName>
</protein>
<keyword evidence="6" id="KW-1185">Reference proteome</keyword>